<evidence type="ECO:0000256" key="4">
    <source>
        <dbReference type="SAM" id="SignalP"/>
    </source>
</evidence>
<dbReference type="GO" id="GO:0043190">
    <property type="term" value="C:ATP-binding cassette (ABC) transporter complex"/>
    <property type="evidence" value="ECO:0007669"/>
    <property type="project" value="InterPro"/>
</dbReference>
<feature type="chain" id="PRO_5021359285" evidence="4">
    <location>
        <begin position="37"/>
        <end position="528"/>
    </location>
</feature>
<evidence type="ECO:0000313" key="6">
    <source>
        <dbReference type="EMBL" id="TFV38471.1"/>
    </source>
</evidence>
<dbReference type="EMBL" id="SPQT01000041">
    <property type="protein sequence ID" value="TFV38471.1"/>
    <property type="molecule type" value="Genomic_DNA"/>
</dbReference>
<organism evidence="6 7">
    <name type="scientific">Bradyrhizobium niftali</name>
    <dbReference type="NCBI Taxonomy" id="2560055"/>
    <lineage>
        <taxon>Bacteria</taxon>
        <taxon>Pseudomonadati</taxon>
        <taxon>Pseudomonadota</taxon>
        <taxon>Alphaproteobacteria</taxon>
        <taxon>Hyphomicrobiales</taxon>
        <taxon>Nitrobacteraceae</taxon>
        <taxon>Bradyrhizobium</taxon>
    </lineage>
</organism>
<dbReference type="InterPro" id="IPR030678">
    <property type="entry name" value="Peptide/Ni-bd"/>
</dbReference>
<dbReference type="AlphaFoldDB" id="A0A4Y9L4I5"/>
<dbReference type="Pfam" id="PF00496">
    <property type="entry name" value="SBP_bac_5"/>
    <property type="match status" value="1"/>
</dbReference>
<comment type="caution">
    <text evidence="6">The sequence shown here is derived from an EMBL/GenBank/DDBJ whole genome shotgun (WGS) entry which is preliminary data.</text>
</comment>
<dbReference type="InterPro" id="IPR000914">
    <property type="entry name" value="SBP_5_dom"/>
</dbReference>
<accession>A0A4Y9L4I5</accession>
<dbReference type="PIRSF" id="PIRSF002741">
    <property type="entry name" value="MppA"/>
    <property type="match status" value="1"/>
</dbReference>
<proteinExistence type="inferred from homology"/>
<dbReference type="Gene3D" id="3.90.76.10">
    <property type="entry name" value="Dipeptide-binding Protein, Domain 1"/>
    <property type="match status" value="1"/>
</dbReference>
<dbReference type="PANTHER" id="PTHR30290">
    <property type="entry name" value="PERIPLASMIC BINDING COMPONENT OF ABC TRANSPORTER"/>
    <property type="match status" value="1"/>
</dbReference>
<name>A0A4Y9L4I5_9BRAD</name>
<dbReference type="PANTHER" id="PTHR30290:SF38">
    <property type="entry name" value="D,D-DIPEPTIDE-BINDING PERIPLASMIC PROTEIN DDPA-RELATED"/>
    <property type="match status" value="1"/>
</dbReference>
<keyword evidence="3 4" id="KW-0732">Signal</keyword>
<sequence>MVCATKKRCVMKTCDRRTVLKLVGGLSLLPSTSIFAQDAGRTALRIAMQDLRVELDPLHPRATALVSFRVLESIYDKLFAIDYQRDGQIRPMLAESIEALDNTKYRVSLRKGVQFHDGEELTAEDVAFTFGAERMLAKDSPGYGVGQISFPSMSGVRATGRHTVEFSTKAPDPVFVKRLTSYGAGIVSKSAYLKAATFDQWARAPIAAGPYRVVEAVENRYIRLEAHEGYWGGRPPLKGIEFRMVREPAARVAGLRAGDFDIITTVAPDQFDILAADNRLDVVGGDTMSFRTLVYDSTTNEVLRDPRMRRAMNLAIDRQTVVNSIWRKRISVPPSHQHLAYGALYNPDRPIPRYNPEEAKRLLAEAGYKGAAIPFKTVGNYYTAELIETQAIAAMWRAVGLNVDIQMKENWAQVEDRLGRGVNNSSDGTYYPDPTASFVSRWGSQSNFQRGGYWRNDRFNVLETTLLTAQDPAQRRAAYQEMLDIFDEIDPPGTVLHSLGEFFGKRANIKWTPTPTGLMDFRPGAINV</sequence>
<dbReference type="InterPro" id="IPR039424">
    <property type="entry name" value="SBP_5"/>
</dbReference>
<gene>
    <name evidence="6" type="ORF">E4K65_41870</name>
</gene>
<reference evidence="6 7" key="1">
    <citation type="submission" date="2019-03" db="EMBL/GenBank/DDBJ databases">
        <title>Bradyrhizobium diversity isolated from nodules of Chamaecrista fasciculata.</title>
        <authorList>
            <person name="Klepa M.S."/>
            <person name="Urquiaga M.O."/>
            <person name="Hungria M."/>
            <person name="Delamuta J.R."/>
        </authorList>
    </citation>
    <scope>NUCLEOTIDE SEQUENCE [LARGE SCALE GENOMIC DNA]</scope>
    <source>
        <strain evidence="6 7">CNPSo 3448</strain>
    </source>
</reference>
<protein>
    <submittedName>
        <fullName evidence="6">ABC transporter substrate-binding protein</fullName>
    </submittedName>
</protein>
<evidence type="ECO:0000259" key="5">
    <source>
        <dbReference type="Pfam" id="PF00496"/>
    </source>
</evidence>
<dbReference type="GO" id="GO:0030288">
    <property type="term" value="C:outer membrane-bounded periplasmic space"/>
    <property type="evidence" value="ECO:0007669"/>
    <property type="project" value="UniProtKB-ARBA"/>
</dbReference>
<dbReference type="GO" id="GO:1904680">
    <property type="term" value="F:peptide transmembrane transporter activity"/>
    <property type="evidence" value="ECO:0007669"/>
    <property type="project" value="TreeGrafter"/>
</dbReference>
<dbReference type="Gene3D" id="3.40.190.10">
    <property type="entry name" value="Periplasmic binding protein-like II"/>
    <property type="match status" value="1"/>
</dbReference>
<evidence type="ECO:0000256" key="3">
    <source>
        <dbReference type="ARBA" id="ARBA00022729"/>
    </source>
</evidence>
<evidence type="ECO:0000256" key="2">
    <source>
        <dbReference type="ARBA" id="ARBA00005695"/>
    </source>
</evidence>
<evidence type="ECO:0000256" key="1">
    <source>
        <dbReference type="ARBA" id="ARBA00004418"/>
    </source>
</evidence>
<comment type="similarity">
    <text evidence="2">Belongs to the bacterial solute-binding protein 5 family.</text>
</comment>
<keyword evidence="7" id="KW-1185">Reference proteome</keyword>
<dbReference type="Gene3D" id="3.10.105.10">
    <property type="entry name" value="Dipeptide-binding Protein, Domain 3"/>
    <property type="match status" value="1"/>
</dbReference>
<dbReference type="GO" id="GO:0015833">
    <property type="term" value="P:peptide transport"/>
    <property type="evidence" value="ECO:0007669"/>
    <property type="project" value="TreeGrafter"/>
</dbReference>
<evidence type="ECO:0000313" key="7">
    <source>
        <dbReference type="Proteomes" id="UP000297966"/>
    </source>
</evidence>
<dbReference type="Proteomes" id="UP000297966">
    <property type="component" value="Unassembled WGS sequence"/>
</dbReference>
<feature type="signal peptide" evidence="4">
    <location>
        <begin position="1"/>
        <end position="36"/>
    </location>
</feature>
<dbReference type="OrthoDB" id="9803988at2"/>
<feature type="domain" description="Solute-binding protein family 5" evidence="5">
    <location>
        <begin position="89"/>
        <end position="446"/>
    </location>
</feature>
<dbReference type="SUPFAM" id="SSF53850">
    <property type="entry name" value="Periplasmic binding protein-like II"/>
    <property type="match status" value="1"/>
</dbReference>
<comment type="subcellular location">
    <subcellularLocation>
        <location evidence="1">Periplasm</location>
    </subcellularLocation>
</comment>